<protein>
    <submittedName>
        <fullName evidence="1">Uncharacterized protein</fullName>
    </submittedName>
</protein>
<sequence>MASCVSPPPSLSSSPALALANPNLSRSQHLSFQPRKGIRLHNSPASLRVFCLREPKAAVVTGKSWDKLILNCDTPVLVEFHASWCGPCRMVHRVIDELATDYAGKLKCFVLHADNDLEIAEYYDVKAVPVVFLFKNGERRESVVGTMPKEFYVDAIERVLTS</sequence>
<dbReference type="Proteomes" id="UP000828048">
    <property type="component" value="Chromosome 9"/>
</dbReference>
<proteinExistence type="predicted"/>
<name>A0ACB7ZN98_9ERIC</name>
<comment type="caution">
    <text evidence="1">The sequence shown here is derived from an EMBL/GenBank/DDBJ whole genome shotgun (WGS) entry which is preliminary data.</text>
</comment>
<organism evidence="1 2">
    <name type="scientific">Vaccinium darrowii</name>
    <dbReference type="NCBI Taxonomy" id="229202"/>
    <lineage>
        <taxon>Eukaryota</taxon>
        <taxon>Viridiplantae</taxon>
        <taxon>Streptophyta</taxon>
        <taxon>Embryophyta</taxon>
        <taxon>Tracheophyta</taxon>
        <taxon>Spermatophyta</taxon>
        <taxon>Magnoliopsida</taxon>
        <taxon>eudicotyledons</taxon>
        <taxon>Gunneridae</taxon>
        <taxon>Pentapetalae</taxon>
        <taxon>asterids</taxon>
        <taxon>Ericales</taxon>
        <taxon>Ericaceae</taxon>
        <taxon>Vaccinioideae</taxon>
        <taxon>Vaccinieae</taxon>
        <taxon>Vaccinium</taxon>
    </lineage>
</organism>
<dbReference type="EMBL" id="CM037159">
    <property type="protein sequence ID" value="KAH7867090.1"/>
    <property type="molecule type" value="Genomic_DNA"/>
</dbReference>
<gene>
    <name evidence="1" type="ORF">Vadar_028756</name>
</gene>
<accession>A0ACB7ZN98</accession>
<reference evidence="1 2" key="1">
    <citation type="journal article" date="2021" name="Hortic Res">
        <title>High-quality reference genome and annotation aids understanding of berry development for evergreen blueberry (Vaccinium darrowii).</title>
        <authorList>
            <person name="Yu J."/>
            <person name="Hulse-Kemp A.M."/>
            <person name="Babiker E."/>
            <person name="Staton M."/>
        </authorList>
    </citation>
    <scope>NUCLEOTIDE SEQUENCE [LARGE SCALE GENOMIC DNA]</scope>
    <source>
        <strain evidence="2">cv. NJ 8807/NJ 8810</strain>
        <tissue evidence="1">Young leaf</tissue>
    </source>
</reference>
<evidence type="ECO:0000313" key="1">
    <source>
        <dbReference type="EMBL" id="KAH7867090.1"/>
    </source>
</evidence>
<keyword evidence="2" id="KW-1185">Reference proteome</keyword>
<evidence type="ECO:0000313" key="2">
    <source>
        <dbReference type="Proteomes" id="UP000828048"/>
    </source>
</evidence>